<dbReference type="InterPro" id="IPR031100">
    <property type="entry name" value="LOG_fam"/>
</dbReference>
<evidence type="ECO:0000256" key="3">
    <source>
        <dbReference type="ARBA" id="ARBA00031983"/>
    </source>
</evidence>
<dbReference type="InterPro" id="IPR021826">
    <property type="entry name" value="PpnN_C"/>
</dbReference>
<dbReference type="Pfam" id="PF11892">
    <property type="entry name" value="PpnN_C"/>
    <property type="match status" value="1"/>
</dbReference>
<evidence type="ECO:0000259" key="4">
    <source>
        <dbReference type="Pfam" id="PF11892"/>
    </source>
</evidence>
<sequence length="465" mass="51893">MMSHIDIEITAESGLELLTNDEISRLSEHSKGGEYELFKKCVLAVLTSTQVTDEISYHEEQLKLFDIEVLQLNKGVKLKLKNAPATSLVDGKMIQGLKEQVFSVLRDIVFLKQELESNSRIDFNSSNGCTNAIFHILRNAKALRPGCDPNMVVCWGGHAIPEFEYQYTKEVGYRLGLRGLDIITGCGIGAMKGPMKGALIGHSKQRISNGRYIGLTEPGIIAAESPNPIVNELIIMPDIEKRLEAFVRLGHSFVVFPGGVGTAEEILYILGILLHPKNKDTPFPLIFTGPKESASYFERIDQFIADTLGPEAQQKYQIIIDDPVAVAKATLQGVVDVREYRKQTHDAYHFNWQLHIQWDFQEEFIPTHDNMAKLNLKADQPLHLLAANLRKAFSGIVSGNVKEAGIKEVAKHGPYTISGDVKIMNQLDALLEAFVSQKRMKLNADNYVPCYRVIKPQNKPQPATV</sequence>
<accession>A0ABN0SSZ6</accession>
<dbReference type="RefSeq" id="WP_425545664.1">
    <property type="nucleotide sequence ID" value="NZ_BAAAFM010000001.1"/>
</dbReference>
<organism evidence="6 7">
    <name type="scientific">Kangiella japonica</name>
    <dbReference type="NCBI Taxonomy" id="647384"/>
    <lineage>
        <taxon>Bacteria</taxon>
        <taxon>Pseudomonadati</taxon>
        <taxon>Pseudomonadota</taxon>
        <taxon>Gammaproteobacteria</taxon>
        <taxon>Kangiellales</taxon>
        <taxon>Kangiellaceae</taxon>
        <taxon>Kangiella</taxon>
    </lineage>
</organism>
<evidence type="ECO:0000313" key="7">
    <source>
        <dbReference type="Proteomes" id="UP001501221"/>
    </source>
</evidence>
<evidence type="ECO:0000259" key="5">
    <source>
        <dbReference type="Pfam" id="PF14793"/>
    </source>
</evidence>
<dbReference type="Proteomes" id="UP001501221">
    <property type="component" value="Unassembled WGS sequence"/>
</dbReference>
<name>A0ABN0SSZ6_9GAMM</name>
<reference evidence="6 7" key="1">
    <citation type="journal article" date="2019" name="Int. J. Syst. Evol. Microbiol.">
        <title>The Global Catalogue of Microorganisms (GCM) 10K type strain sequencing project: providing services to taxonomists for standard genome sequencing and annotation.</title>
        <authorList>
            <consortium name="The Broad Institute Genomics Platform"/>
            <consortium name="The Broad Institute Genome Sequencing Center for Infectious Disease"/>
            <person name="Wu L."/>
            <person name="Ma J."/>
        </authorList>
    </citation>
    <scope>NUCLEOTIDE SEQUENCE [LARGE SCALE GENOMIC DNA]</scope>
    <source>
        <strain evidence="6 7">JCM 16211</strain>
    </source>
</reference>
<dbReference type="InterPro" id="IPR052341">
    <property type="entry name" value="LOG_family_nucleotidases"/>
</dbReference>
<dbReference type="EMBL" id="BAAAFM010000001">
    <property type="protein sequence ID" value="GAA0197078.1"/>
    <property type="molecule type" value="Genomic_DNA"/>
</dbReference>
<feature type="domain" description="Pyrimidine/purine nucleotide 5'-monophosphate nucleosidase C-terminal" evidence="4">
    <location>
        <begin position="336"/>
        <end position="454"/>
    </location>
</feature>
<dbReference type="InterPro" id="IPR027820">
    <property type="entry name" value="PpnN_N"/>
</dbReference>
<feature type="domain" description="Pyrimidine/purine nucleotide 5'-monophosphate nucleosidase N-terminal" evidence="5">
    <location>
        <begin position="8"/>
        <end position="114"/>
    </location>
</feature>
<gene>
    <name evidence="6" type="primary">ppnN</name>
    <name evidence="6" type="ORF">GCM10009123_00160</name>
</gene>
<dbReference type="PANTHER" id="PTHR43393">
    <property type="entry name" value="CYTOKININ RIBOSIDE 5'-MONOPHOSPHATE PHOSPHORIBOHYDROLASE"/>
    <property type="match status" value="1"/>
</dbReference>
<evidence type="ECO:0000313" key="6">
    <source>
        <dbReference type="EMBL" id="GAA0197078.1"/>
    </source>
</evidence>
<keyword evidence="7" id="KW-1185">Reference proteome</keyword>
<proteinExistence type="predicted"/>
<dbReference type="InterPro" id="IPR049788">
    <property type="entry name" value="PpnN"/>
</dbReference>
<dbReference type="SUPFAM" id="SSF102405">
    <property type="entry name" value="MCP/YpsA-like"/>
    <property type="match status" value="1"/>
</dbReference>
<comment type="caution">
    <text evidence="6">The sequence shown here is derived from an EMBL/GenBank/DDBJ whole genome shotgun (WGS) entry which is preliminary data.</text>
</comment>
<dbReference type="Gene3D" id="3.40.50.450">
    <property type="match status" value="1"/>
</dbReference>
<dbReference type="Gene3D" id="3.30.1850.10">
    <property type="entry name" value="MoCo carrier protein-like"/>
    <property type="match status" value="1"/>
</dbReference>
<comment type="catalytic activity">
    <reaction evidence="1">
        <text>AMP + H2O = D-ribose 5-phosphate + adenine</text>
        <dbReference type="Rhea" id="RHEA:20129"/>
        <dbReference type="ChEBI" id="CHEBI:15377"/>
        <dbReference type="ChEBI" id="CHEBI:16708"/>
        <dbReference type="ChEBI" id="CHEBI:78346"/>
        <dbReference type="ChEBI" id="CHEBI:456215"/>
        <dbReference type="EC" id="3.2.2.4"/>
    </reaction>
</comment>
<dbReference type="NCBIfam" id="NF038390">
    <property type="entry name" value="Nsidase_PpnN"/>
    <property type="match status" value="1"/>
</dbReference>
<dbReference type="PANTHER" id="PTHR43393:SF1">
    <property type="entry name" value="PYRIMIDINE_PURINE NUCLEOTIDE 5'-MONOPHOSPHATE NUCLEOSIDASE"/>
    <property type="match status" value="1"/>
</dbReference>
<evidence type="ECO:0000256" key="2">
    <source>
        <dbReference type="ARBA" id="ARBA00011985"/>
    </source>
</evidence>
<dbReference type="Pfam" id="PF03641">
    <property type="entry name" value="Lysine_decarbox"/>
    <property type="match status" value="1"/>
</dbReference>
<dbReference type="InterPro" id="IPR037153">
    <property type="entry name" value="PpnN-like_sf"/>
</dbReference>
<evidence type="ECO:0000256" key="1">
    <source>
        <dbReference type="ARBA" id="ARBA00000274"/>
    </source>
</evidence>
<protein>
    <recommendedName>
        <fullName evidence="3">AMP nucleosidase</fullName>
        <ecNumber evidence="2">3.2.2.4</ecNumber>
    </recommendedName>
    <alternativeName>
        <fullName evidence="3">AMP nucleosidase</fullName>
    </alternativeName>
</protein>
<dbReference type="Pfam" id="PF14793">
    <property type="entry name" value="DUF4478"/>
    <property type="match status" value="1"/>
</dbReference>
<dbReference type="EC" id="3.2.2.4" evidence="2"/>